<dbReference type="PANTHER" id="PTHR48174">
    <property type="entry name" value="DUF946 FAMILY PROTEIN"/>
    <property type="match status" value="1"/>
</dbReference>
<dbReference type="PANTHER" id="PTHR48174:SF5">
    <property type="entry name" value="VACUOLAR PROTEIN SORTING-ASSOCIATED PROTEIN 62"/>
    <property type="match status" value="1"/>
</dbReference>
<dbReference type="InterPro" id="IPR009291">
    <property type="entry name" value="Vps62"/>
</dbReference>
<accession>A0A9P4QGW6</accession>
<feature type="signal peptide" evidence="1">
    <location>
        <begin position="1"/>
        <end position="20"/>
    </location>
</feature>
<proteinExistence type="predicted"/>
<dbReference type="Proteomes" id="UP000799441">
    <property type="component" value="Unassembled WGS sequence"/>
</dbReference>
<organism evidence="2 3">
    <name type="scientific">Polychaeton citri CBS 116435</name>
    <dbReference type="NCBI Taxonomy" id="1314669"/>
    <lineage>
        <taxon>Eukaryota</taxon>
        <taxon>Fungi</taxon>
        <taxon>Dikarya</taxon>
        <taxon>Ascomycota</taxon>
        <taxon>Pezizomycotina</taxon>
        <taxon>Dothideomycetes</taxon>
        <taxon>Dothideomycetidae</taxon>
        <taxon>Capnodiales</taxon>
        <taxon>Capnodiaceae</taxon>
        <taxon>Polychaeton</taxon>
    </lineage>
</organism>
<dbReference type="Pfam" id="PF06101">
    <property type="entry name" value="Vps62"/>
    <property type="match status" value="1"/>
</dbReference>
<evidence type="ECO:0000256" key="1">
    <source>
        <dbReference type="SAM" id="SignalP"/>
    </source>
</evidence>
<gene>
    <name evidence="2" type="ORF">K431DRAFT_343613</name>
</gene>
<protein>
    <recommendedName>
        <fullName evidence="4">Vacuolar protein sorting-associated protein 62</fullName>
    </recommendedName>
</protein>
<feature type="chain" id="PRO_5040471903" description="Vacuolar protein sorting-associated protein 62" evidence="1">
    <location>
        <begin position="21"/>
        <end position="284"/>
    </location>
</feature>
<name>A0A9P4QGW6_9PEZI</name>
<feature type="non-terminal residue" evidence="2">
    <location>
        <position position="284"/>
    </location>
</feature>
<evidence type="ECO:0008006" key="4">
    <source>
        <dbReference type="Google" id="ProtNLM"/>
    </source>
</evidence>
<evidence type="ECO:0000313" key="3">
    <source>
        <dbReference type="Proteomes" id="UP000799441"/>
    </source>
</evidence>
<dbReference type="OrthoDB" id="188042at2759"/>
<evidence type="ECO:0000313" key="2">
    <source>
        <dbReference type="EMBL" id="KAF2724686.1"/>
    </source>
</evidence>
<keyword evidence="3" id="KW-1185">Reference proteome</keyword>
<reference evidence="2" key="1">
    <citation type="journal article" date="2020" name="Stud. Mycol.">
        <title>101 Dothideomycetes genomes: a test case for predicting lifestyles and emergence of pathogens.</title>
        <authorList>
            <person name="Haridas S."/>
            <person name="Albert R."/>
            <person name="Binder M."/>
            <person name="Bloem J."/>
            <person name="Labutti K."/>
            <person name="Salamov A."/>
            <person name="Andreopoulos B."/>
            <person name="Baker S."/>
            <person name="Barry K."/>
            <person name="Bills G."/>
            <person name="Bluhm B."/>
            <person name="Cannon C."/>
            <person name="Castanera R."/>
            <person name="Culley D."/>
            <person name="Daum C."/>
            <person name="Ezra D."/>
            <person name="Gonzalez J."/>
            <person name="Henrissat B."/>
            <person name="Kuo A."/>
            <person name="Liang C."/>
            <person name="Lipzen A."/>
            <person name="Lutzoni F."/>
            <person name="Magnuson J."/>
            <person name="Mondo S."/>
            <person name="Nolan M."/>
            <person name="Ohm R."/>
            <person name="Pangilinan J."/>
            <person name="Park H.-J."/>
            <person name="Ramirez L."/>
            <person name="Alfaro M."/>
            <person name="Sun H."/>
            <person name="Tritt A."/>
            <person name="Yoshinaga Y."/>
            <person name="Zwiers L.-H."/>
            <person name="Turgeon B."/>
            <person name="Goodwin S."/>
            <person name="Spatafora J."/>
            <person name="Crous P."/>
            <person name="Grigoriev I."/>
        </authorList>
    </citation>
    <scope>NUCLEOTIDE SEQUENCE</scope>
    <source>
        <strain evidence="2">CBS 116435</strain>
    </source>
</reference>
<dbReference type="AlphaFoldDB" id="A0A9P4QGW6"/>
<dbReference type="EMBL" id="MU003770">
    <property type="protein sequence ID" value="KAF2724686.1"/>
    <property type="molecule type" value="Genomic_DNA"/>
</dbReference>
<keyword evidence="1" id="KW-0732">Signal</keyword>
<sequence length="284" mass="31142">MPGLVDYLIILAGISSATQAAPYKRKRAPSGVPDYVVGYAPLVYLYSNEKYMPSDIGAQLANTKAKHSYDDITSAPNPLTLDNLSDLNQEGGEDVFLTSIIDPTTGPAWLEGVKPSGGGITDGAKSCAVIVHDHSNGTVDAYYMYFYAFNYGGYYLDQFNIGNHVGDWEHTMVRFVNEEPHSIWYSQHTFGEAFEYNAVEKFADGKRPVVYSANGTHANYATTGKHNHAIPNVLFPGGIVVDTTDKGIEWDPVASAYFYTFDAGSKTFQAYDDSTPVKYLDFVG</sequence>
<comment type="caution">
    <text evidence="2">The sequence shown here is derived from an EMBL/GenBank/DDBJ whole genome shotgun (WGS) entry which is preliminary data.</text>
</comment>